<sequence length="514" mass="55663">MGGVRDGGDHRLLPPEDPAVLPDRAHHGREAPHQRRPARDLLTVAASIGTSGTGSADSQIILARHVETDKNLLDVHGNSDLDTITPRGHEQATRLAQRLTSGTLSTPTGIVATPTPQAITSAELLSELLGIPYEGELSLTPINLGEAAGRSNAELRTALPQAFASLDLFRNRVISASELRILEAETASIAEARLLKWWADEGRSRCPGRLIVGSNSTVLMISHLLNGILPSDPRYRYLGVPNGSFRSWRGNADRWTPTPAFAAHTWPDVQVTRLPSRSGSVAITHSRPSWAPRSRGIIIVPGYFGSSRHGPYGLYSRLARAWAWEGYETVCLDPLGSGDSSSVFRTFDTEVESVETVSAWLVEQVESLVIVGHSMGGATALQASHNASRSTDAVWCLAPLCRLDDLSRAFFSPAQLDELLATGRTHRHGLELRMDLVEEAGTAWDRHNRSAAALWLAGADPYTQGMSFPGVPPERLRTVPEADHNFSTNGSARHLVESTTRALLDSESPITGRL</sequence>
<comment type="caution">
    <text evidence="3">The sequence shown here is derived from an EMBL/GenBank/DDBJ whole genome shotgun (WGS) entry which is preliminary data.</text>
</comment>
<protein>
    <submittedName>
        <fullName evidence="3">Alpha/beta fold hydrolase</fullName>
    </submittedName>
</protein>
<gene>
    <name evidence="3" type="ORF">FCI23_09125</name>
</gene>
<dbReference type="Pfam" id="PF12146">
    <property type="entry name" value="Hydrolase_4"/>
    <property type="match status" value="1"/>
</dbReference>
<keyword evidence="3" id="KW-0378">Hydrolase</keyword>
<dbReference type="InterPro" id="IPR029058">
    <property type="entry name" value="AB_hydrolase_fold"/>
</dbReference>
<organism evidence="3 4">
    <name type="scientific">Actinacidiphila oryziradicis</name>
    <dbReference type="NCBI Taxonomy" id="2571141"/>
    <lineage>
        <taxon>Bacteria</taxon>
        <taxon>Bacillati</taxon>
        <taxon>Actinomycetota</taxon>
        <taxon>Actinomycetes</taxon>
        <taxon>Kitasatosporales</taxon>
        <taxon>Streptomycetaceae</taxon>
        <taxon>Actinacidiphila</taxon>
    </lineage>
</organism>
<keyword evidence="4" id="KW-1185">Reference proteome</keyword>
<proteinExistence type="predicted"/>
<feature type="compositionally biased region" description="Basic and acidic residues" evidence="1">
    <location>
        <begin position="23"/>
        <end position="39"/>
    </location>
</feature>
<name>A0A4U0SRK9_9ACTN</name>
<dbReference type="OrthoDB" id="9806902at2"/>
<dbReference type="GO" id="GO:0016787">
    <property type="term" value="F:hydrolase activity"/>
    <property type="evidence" value="ECO:0007669"/>
    <property type="project" value="UniProtKB-KW"/>
</dbReference>
<dbReference type="EMBL" id="SUMC01000006">
    <property type="protein sequence ID" value="TKA11963.1"/>
    <property type="molecule type" value="Genomic_DNA"/>
</dbReference>
<evidence type="ECO:0000259" key="2">
    <source>
        <dbReference type="Pfam" id="PF12146"/>
    </source>
</evidence>
<dbReference type="AlphaFoldDB" id="A0A4U0SRK9"/>
<feature type="region of interest" description="Disordered" evidence="1">
    <location>
        <begin position="1"/>
        <end position="39"/>
    </location>
</feature>
<feature type="domain" description="Serine aminopeptidase S33" evidence="2">
    <location>
        <begin position="312"/>
        <end position="411"/>
    </location>
</feature>
<dbReference type="Gene3D" id="3.40.50.1820">
    <property type="entry name" value="alpha/beta hydrolase"/>
    <property type="match status" value="1"/>
</dbReference>
<accession>A0A4U0SRK9</accession>
<dbReference type="SUPFAM" id="SSF53474">
    <property type="entry name" value="alpha/beta-Hydrolases"/>
    <property type="match status" value="1"/>
</dbReference>
<dbReference type="InterPro" id="IPR022742">
    <property type="entry name" value="Hydrolase_4"/>
</dbReference>
<dbReference type="SUPFAM" id="SSF53254">
    <property type="entry name" value="Phosphoglycerate mutase-like"/>
    <property type="match status" value="1"/>
</dbReference>
<feature type="compositionally biased region" description="Basic and acidic residues" evidence="1">
    <location>
        <begin position="1"/>
        <end position="14"/>
    </location>
</feature>
<dbReference type="Gene3D" id="3.40.50.1240">
    <property type="entry name" value="Phosphoglycerate mutase-like"/>
    <property type="match status" value="1"/>
</dbReference>
<dbReference type="InterPro" id="IPR029033">
    <property type="entry name" value="His_PPase_superfam"/>
</dbReference>
<evidence type="ECO:0000313" key="4">
    <source>
        <dbReference type="Proteomes" id="UP000305778"/>
    </source>
</evidence>
<dbReference type="Pfam" id="PF00300">
    <property type="entry name" value="His_Phos_1"/>
    <property type="match status" value="1"/>
</dbReference>
<evidence type="ECO:0000313" key="3">
    <source>
        <dbReference type="EMBL" id="TKA11963.1"/>
    </source>
</evidence>
<dbReference type="InterPro" id="IPR013078">
    <property type="entry name" value="His_Pase_superF_clade-1"/>
</dbReference>
<evidence type="ECO:0000256" key="1">
    <source>
        <dbReference type="SAM" id="MobiDB-lite"/>
    </source>
</evidence>
<reference evidence="3 4" key="1">
    <citation type="submission" date="2019-04" db="EMBL/GenBank/DDBJ databases">
        <title>Streptomyces oryziradicis sp. nov., a novel actinomycete isolated from rhizosphere soil of rice (Oryza sativa L.).</title>
        <authorList>
            <person name="Li C."/>
        </authorList>
    </citation>
    <scope>NUCLEOTIDE SEQUENCE [LARGE SCALE GENOMIC DNA]</scope>
    <source>
        <strain evidence="3 4">NEAU-C40</strain>
    </source>
</reference>
<dbReference type="Proteomes" id="UP000305778">
    <property type="component" value="Unassembled WGS sequence"/>
</dbReference>